<feature type="compositionally biased region" description="Polar residues" evidence="2">
    <location>
        <begin position="1"/>
        <end position="10"/>
    </location>
</feature>
<feature type="region of interest" description="Disordered" evidence="2">
    <location>
        <begin position="75"/>
        <end position="132"/>
    </location>
</feature>
<organism evidence="3 4">
    <name type="scientific">Paramarasmius palmivorus</name>
    <dbReference type="NCBI Taxonomy" id="297713"/>
    <lineage>
        <taxon>Eukaryota</taxon>
        <taxon>Fungi</taxon>
        <taxon>Dikarya</taxon>
        <taxon>Basidiomycota</taxon>
        <taxon>Agaricomycotina</taxon>
        <taxon>Agaricomycetes</taxon>
        <taxon>Agaricomycetidae</taxon>
        <taxon>Agaricales</taxon>
        <taxon>Marasmiineae</taxon>
        <taxon>Marasmiaceae</taxon>
        <taxon>Paramarasmius</taxon>
    </lineage>
</organism>
<feature type="compositionally biased region" description="Polar residues" evidence="2">
    <location>
        <begin position="80"/>
        <end position="129"/>
    </location>
</feature>
<accession>A0AAW0BFV8</accession>
<dbReference type="Proteomes" id="UP001383192">
    <property type="component" value="Unassembled WGS sequence"/>
</dbReference>
<evidence type="ECO:0000256" key="2">
    <source>
        <dbReference type="SAM" id="MobiDB-lite"/>
    </source>
</evidence>
<dbReference type="EMBL" id="JAYKXP010000116">
    <property type="protein sequence ID" value="KAK7025355.1"/>
    <property type="molecule type" value="Genomic_DNA"/>
</dbReference>
<reference evidence="3 4" key="1">
    <citation type="submission" date="2024-01" db="EMBL/GenBank/DDBJ databases">
        <title>A draft genome for a cacao thread blight-causing isolate of Paramarasmius palmivorus.</title>
        <authorList>
            <person name="Baruah I.K."/>
            <person name="Bukari Y."/>
            <person name="Amoako-Attah I."/>
            <person name="Meinhardt L.W."/>
            <person name="Bailey B.A."/>
            <person name="Cohen S.P."/>
        </authorList>
    </citation>
    <scope>NUCLEOTIDE SEQUENCE [LARGE SCALE GENOMIC DNA]</scope>
    <source>
        <strain evidence="3 4">GH-12</strain>
    </source>
</reference>
<protein>
    <submittedName>
        <fullName evidence="3">Uncharacterized protein</fullName>
    </submittedName>
</protein>
<proteinExistence type="predicted"/>
<keyword evidence="4" id="KW-1185">Reference proteome</keyword>
<evidence type="ECO:0000256" key="1">
    <source>
        <dbReference type="SAM" id="Coils"/>
    </source>
</evidence>
<gene>
    <name evidence="3" type="ORF">VNI00_016066</name>
</gene>
<feature type="coiled-coil region" evidence="1">
    <location>
        <begin position="414"/>
        <end position="441"/>
    </location>
</feature>
<feature type="region of interest" description="Disordered" evidence="2">
    <location>
        <begin position="241"/>
        <end position="293"/>
    </location>
</feature>
<name>A0AAW0BFV8_9AGAR</name>
<feature type="compositionally biased region" description="Low complexity" evidence="2">
    <location>
        <begin position="259"/>
        <end position="276"/>
    </location>
</feature>
<sequence>MASHAPTTGPTPVRRSPRKATSIQHGPRRQLCQKCDGPTRHYRVDCPIHGRNAKRVQRQGAARTKRLDMLAQAAQETERLQVNTTDVENGSPTEPSTSQPLPLSVQNTVTFPNASSTYDSSPEHNSLSPPTSPVNPFCSDIFGSSPVHQTHIGHRHLEQGQGLLAPSSSSSQQVWMSNANPPTSPVAPFRTGSFSPPGCATPLGPGNEEHQGRPLFTPPITHEVQGSAIATINPSTASNADPFVAGFSNSPLHFNPDETSTPTPSTTPAQSCPSSPAKTRRKRAPLTLPGQPRIRPCKSNPVYGLVDGAKRGCETWVLLDVPHKGPKLDTLATWADCNKRFNEKMQAILRLAEEMAEETGCWVYLAAQMPTGRHQYTHYTCRRLRKEAPGPINDINAIAYKMFQGLVNSRRKDVLQTELEIAEARTDVQRLIKENEMLARSQSAAQAVIEGLRSRLTTSSPTASELEALLMQISNVVAPDP</sequence>
<feature type="region of interest" description="Disordered" evidence="2">
    <location>
        <begin position="1"/>
        <end position="38"/>
    </location>
</feature>
<keyword evidence="1" id="KW-0175">Coiled coil</keyword>
<evidence type="ECO:0000313" key="3">
    <source>
        <dbReference type="EMBL" id="KAK7025355.1"/>
    </source>
</evidence>
<comment type="caution">
    <text evidence="3">The sequence shown here is derived from an EMBL/GenBank/DDBJ whole genome shotgun (WGS) entry which is preliminary data.</text>
</comment>
<evidence type="ECO:0000313" key="4">
    <source>
        <dbReference type="Proteomes" id="UP001383192"/>
    </source>
</evidence>
<dbReference type="AlphaFoldDB" id="A0AAW0BFV8"/>